<dbReference type="Pfam" id="PF00582">
    <property type="entry name" value="Usp"/>
    <property type="match status" value="1"/>
</dbReference>
<dbReference type="InterPro" id="IPR014729">
    <property type="entry name" value="Rossmann-like_a/b/a_fold"/>
</dbReference>
<sequence>MRQGKILAAYHCKWQHARMVAIRKSNEEGHHRKFLVVVDDTPECGRAIVYASKRAARTGGIVLLLFVIAPGNFQHWLGVEDIMRQEARDTADTILAKAAEKVRAAARTEPELVIREGHQSDEIISLIEDDADIAILVLAAGTSKEGPGPLVSSITGKSAGTFPIPTTIVPGNLDDDALDALA</sequence>
<dbReference type="AlphaFoldDB" id="A0A165Z7Q4"/>
<feature type="domain" description="UspA" evidence="1">
    <location>
        <begin position="32"/>
        <end position="170"/>
    </location>
</feature>
<organism evidence="2 3">
    <name type="scientific">Pseudovibrio axinellae</name>
    <dbReference type="NCBI Taxonomy" id="989403"/>
    <lineage>
        <taxon>Bacteria</taxon>
        <taxon>Pseudomonadati</taxon>
        <taxon>Pseudomonadota</taxon>
        <taxon>Alphaproteobacteria</taxon>
        <taxon>Hyphomicrobiales</taxon>
        <taxon>Stappiaceae</taxon>
        <taxon>Pseudovibrio</taxon>
    </lineage>
</organism>
<dbReference type="InterPro" id="IPR006016">
    <property type="entry name" value="UspA"/>
</dbReference>
<dbReference type="Gene3D" id="3.40.50.620">
    <property type="entry name" value="HUPs"/>
    <property type="match status" value="1"/>
</dbReference>
<proteinExistence type="predicted"/>
<dbReference type="PATRIC" id="fig|989403.3.peg.1993"/>
<evidence type="ECO:0000313" key="2">
    <source>
        <dbReference type="EMBL" id="KZL19583.1"/>
    </source>
</evidence>
<reference evidence="2 3" key="1">
    <citation type="journal article" date="2016" name="Front. Microbiol.">
        <title>Comparative Genomic Analysis Reveals a Diverse Repertoire of Genes Involved in Prokaryote-Eukaryote Interactions within the Pseudovibrio Genus.</title>
        <authorList>
            <person name="Romano S."/>
            <person name="Fernandez-Guerra A."/>
            <person name="Reen F.J."/>
            <person name="Glockner F.O."/>
            <person name="Crowley S.P."/>
            <person name="O'Sullivan O."/>
            <person name="Cotter P.D."/>
            <person name="Adams C."/>
            <person name="Dobson A.D."/>
            <person name="O'Gara F."/>
        </authorList>
    </citation>
    <scope>NUCLEOTIDE SEQUENCE [LARGE SCALE GENOMIC DNA]</scope>
    <source>
        <strain evidence="2 3">Ad2</strain>
    </source>
</reference>
<name>A0A165Z7Q4_9HYPH</name>
<evidence type="ECO:0000259" key="1">
    <source>
        <dbReference type="Pfam" id="PF00582"/>
    </source>
</evidence>
<comment type="caution">
    <text evidence="2">The sequence shown here is derived from an EMBL/GenBank/DDBJ whole genome shotgun (WGS) entry which is preliminary data.</text>
</comment>
<keyword evidence="3" id="KW-1185">Reference proteome</keyword>
<dbReference type="CDD" id="cd00293">
    <property type="entry name" value="USP-like"/>
    <property type="match status" value="1"/>
</dbReference>
<dbReference type="Proteomes" id="UP000076577">
    <property type="component" value="Unassembled WGS sequence"/>
</dbReference>
<evidence type="ECO:0000313" key="3">
    <source>
        <dbReference type="Proteomes" id="UP000076577"/>
    </source>
</evidence>
<dbReference type="SUPFAM" id="SSF52402">
    <property type="entry name" value="Adenine nucleotide alpha hydrolases-like"/>
    <property type="match status" value="1"/>
</dbReference>
<dbReference type="STRING" id="989403.SAMN05421798_102423"/>
<accession>A0A165Z7Q4</accession>
<protein>
    <submittedName>
        <fullName evidence="2">Universal stress protein family protein</fullName>
    </submittedName>
</protein>
<gene>
    <name evidence="2" type="ORF">PsAD2_01862</name>
</gene>
<dbReference type="EMBL" id="LMCB01000013">
    <property type="protein sequence ID" value="KZL19583.1"/>
    <property type="molecule type" value="Genomic_DNA"/>
</dbReference>